<organism evidence="3 4">
    <name type="scientific">Pyxidicoccus fallax</name>
    <dbReference type="NCBI Taxonomy" id="394095"/>
    <lineage>
        <taxon>Bacteria</taxon>
        <taxon>Pseudomonadati</taxon>
        <taxon>Myxococcota</taxon>
        <taxon>Myxococcia</taxon>
        <taxon>Myxococcales</taxon>
        <taxon>Cystobacterineae</taxon>
        <taxon>Myxococcaceae</taxon>
        <taxon>Pyxidicoccus</taxon>
    </lineage>
</organism>
<dbReference type="Proteomes" id="UP000518300">
    <property type="component" value="Unassembled WGS sequence"/>
</dbReference>
<dbReference type="RefSeq" id="WP_169342543.1">
    <property type="nucleotide sequence ID" value="NZ_JABBJJ010000001.1"/>
</dbReference>
<reference evidence="3 4" key="1">
    <citation type="submission" date="2020-04" db="EMBL/GenBank/DDBJ databases">
        <title>Draft genome of Pyxidicoccus fallax type strain.</title>
        <authorList>
            <person name="Whitworth D.E."/>
        </authorList>
    </citation>
    <scope>NUCLEOTIDE SEQUENCE [LARGE SCALE GENOMIC DNA]</scope>
    <source>
        <strain evidence="3 4">DSM 14698</strain>
    </source>
</reference>
<comment type="caution">
    <text evidence="3">The sequence shown here is derived from an EMBL/GenBank/DDBJ whole genome shotgun (WGS) entry which is preliminary data.</text>
</comment>
<name>A0A848LA90_9BACT</name>
<protein>
    <submittedName>
        <fullName evidence="3">Uncharacterized protein</fullName>
    </submittedName>
</protein>
<evidence type="ECO:0000313" key="3">
    <source>
        <dbReference type="EMBL" id="NMO13261.1"/>
    </source>
</evidence>
<sequence>MVRTPVLVLIGFILFASAQASAAAPAPGSAKSVAEASKRVESARAALNAAVQRIEKDPPNNADLDAAVAAVEALKDALNAGASFETEDLDYAKTVLAARKQLRAQREYVDERRAKVHIHEFRRRIDGALATVNERMTKLADKDPAPKAMDDARAAVAELKKLTNEGRSLTSQDPKFAAYITDVDATVARHEKTIDERWLQQSAQKQRGLLTDSRKALSTSLAELDKAWSDEKFGATDKAVAALQKQLDEGKPLEEKDKAYRADADKARAEITQAKRRMEELVVQAGVSRVKAEMGPAHEELVVAAKALRARKPTPEQLAEAKTAAFVVRKLVERYEPQAARSQAIGQYINEVKNTLVEVEVALQVRSLDAARADVLQALRNVEKRSATDEQFEEAKTALVVLEKTLETVHAKNPAISPAAAEARQLLKDGRATMERRRYEIDLQQQRAKVDEARKNAAALVTQIQKEKPTEAQLTEAENAVKQIGTVLETGAHFVKKDRDYAIYAKESKERMAELSDRINRRKIVLAAADARAQLTERLASTKEKLATAKLVSATDADVETAQKSVDEIMQMFEARAELERQDAGYASYAERARAEWLKLVEGLELAKQARALRRLTGEALAAASKESEAAASATDLRKRKSLYASAMEKLQACQDDGARMVKENASLATIDVLIGGVPTRPQDVMAQCAQKAQALQEPHKKADMQLRFHEGPKTAYDSARQLLSKGKKSEALAKLNDCVTEGRIFENRYPDFKEQKFDVGGASMSVNDLIQVCVKERKPLQAAR</sequence>
<dbReference type="AlphaFoldDB" id="A0A848LA90"/>
<feature type="coiled-coil region" evidence="1">
    <location>
        <begin position="436"/>
        <end position="463"/>
    </location>
</feature>
<dbReference type="EMBL" id="JABBJJ010000001">
    <property type="protein sequence ID" value="NMO13261.1"/>
    <property type="molecule type" value="Genomic_DNA"/>
</dbReference>
<feature type="coiled-coil region" evidence="1">
    <location>
        <begin position="257"/>
        <end position="284"/>
    </location>
</feature>
<evidence type="ECO:0000313" key="4">
    <source>
        <dbReference type="Proteomes" id="UP000518300"/>
    </source>
</evidence>
<feature type="signal peptide" evidence="2">
    <location>
        <begin position="1"/>
        <end position="22"/>
    </location>
</feature>
<keyword evidence="1" id="KW-0175">Coiled coil</keyword>
<keyword evidence="4" id="KW-1185">Reference proteome</keyword>
<gene>
    <name evidence="3" type="ORF">HG543_00025</name>
</gene>
<proteinExistence type="predicted"/>
<keyword evidence="2" id="KW-0732">Signal</keyword>
<evidence type="ECO:0000256" key="2">
    <source>
        <dbReference type="SAM" id="SignalP"/>
    </source>
</evidence>
<accession>A0A848LA90</accession>
<evidence type="ECO:0000256" key="1">
    <source>
        <dbReference type="SAM" id="Coils"/>
    </source>
</evidence>
<feature type="chain" id="PRO_5032616513" evidence="2">
    <location>
        <begin position="23"/>
        <end position="785"/>
    </location>
</feature>